<dbReference type="EMBL" id="BMGM01000002">
    <property type="protein sequence ID" value="GGE28083.1"/>
    <property type="molecule type" value="Genomic_DNA"/>
</dbReference>
<protein>
    <recommendedName>
        <fullName evidence="1">Type IV secretion system putative lipoprotein virB7</fullName>
    </recommendedName>
</protein>
<keyword evidence="5" id="KW-1185">Reference proteome</keyword>
<accession>A0ABQ1SCS6</accession>
<comment type="caution">
    <text evidence="4">The sequence shown here is derived from an EMBL/GenBank/DDBJ whole genome shotgun (WGS) entry which is preliminary data.</text>
</comment>
<dbReference type="InterPro" id="IPR012640">
    <property type="entry name" value="Membr_lipoprot_lipid_attach_CS"/>
</dbReference>
<evidence type="ECO:0000313" key="5">
    <source>
        <dbReference type="Proteomes" id="UP000599179"/>
    </source>
</evidence>
<evidence type="ECO:0000256" key="1">
    <source>
        <dbReference type="ARBA" id="ARBA00017922"/>
    </source>
</evidence>
<evidence type="ECO:0000256" key="2">
    <source>
        <dbReference type="ARBA" id="ARBA00022729"/>
    </source>
</evidence>
<evidence type="ECO:0000256" key="3">
    <source>
        <dbReference type="SAM" id="SignalP"/>
    </source>
</evidence>
<dbReference type="Proteomes" id="UP000599179">
    <property type="component" value="Unassembled WGS sequence"/>
</dbReference>
<dbReference type="RefSeq" id="WP_188457611.1">
    <property type="nucleotide sequence ID" value="NZ_BMGM01000002.1"/>
</dbReference>
<organism evidence="4 5">
    <name type="scientific">Psychroflexus planctonicus</name>
    <dbReference type="NCBI Taxonomy" id="1526575"/>
    <lineage>
        <taxon>Bacteria</taxon>
        <taxon>Pseudomonadati</taxon>
        <taxon>Bacteroidota</taxon>
        <taxon>Flavobacteriia</taxon>
        <taxon>Flavobacteriales</taxon>
        <taxon>Flavobacteriaceae</taxon>
        <taxon>Psychroflexus</taxon>
    </lineage>
</organism>
<name>A0ABQ1SCS6_9FLAO</name>
<evidence type="ECO:0000313" key="4">
    <source>
        <dbReference type="EMBL" id="GGE28083.1"/>
    </source>
</evidence>
<feature type="chain" id="PRO_5047324303" description="Type IV secretion system putative lipoprotein virB7" evidence="3">
    <location>
        <begin position="23"/>
        <end position="394"/>
    </location>
</feature>
<keyword evidence="2 3" id="KW-0732">Signal</keyword>
<reference evidence="5" key="1">
    <citation type="journal article" date="2019" name="Int. J. Syst. Evol. Microbiol.">
        <title>The Global Catalogue of Microorganisms (GCM) 10K type strain sequencing project: providing services to taxonomists for standard genome sequencing and annotation.</title>
        <authorList>
            <consortium name="The Broad Institute Genomics Platform"/>
            <consortium name="The Broad Institute Genome Sequencing Center for Infectious Disease"/>
            <person name="Wu L."/>
            <person name="Ma J."/>
        </authorList>
    </citation>
    <scope>NUCLEOTIDE SEQUENCE [LARGE SCALE GENOMIC DNA]</scope>
    <source>
        <strain evidence="5">CGMCC 1.12931</strain>
    </source>
</reference>
<dbReference type="PROSITE" id="PS51257">
    <property type="entry name" value="PROKAR_LIPOPROTEIN"/>
    <property type="match status" value="1"/>
</dbReference>
<gene>
    <name evidence="4" type="ORF">GCM10010832_06010</name>
</gene>
<feature type="signal peptide" evidence="3">
    <location>
        <begin position="1"/>
        <end position="22"/>
    </location>
</feature>
<sequence length="394" mass="46334">MKKITYLLVLLVVLSACNSAKRAQKNIAMGNYEQAIDIAIDHLQRDQTRNRGQEQILILQEAFNKIKLRDKKRIRFLEREKNASNSIEIYNTYQKLDRIQNRIQPLLPLYHEELGKNVEFEFTDYSTAILNAQDQLVDFYYNEAINLLNTREKFSARQAYEDLQKLESIRPNHKDTRNLIDEAYFLGTDFVMVNIQNQTGFVIPKQVQEALTDFNTYGLDDKWTQYHTNLEPDLDYDFEMLIDFINFGFSPDQLREKEIQLKDEVVDGWRYKTDARGNFVKDDEGNRIKEDVYVDVEGVLLQSIQRKSVAVEARVIFNDLKANQKINTIPLMSEFVFENSYAQFQGDARVLNDDEKRMLKNRPVPFPTNERMLIDASDDIKTQLKSIIQRNKIR</sequence>
<proteinExistence type="predicted"/>
<dbReference type="Pfam" id="PF08139">
    <property type="entry name" value="LPAM_1"/>
    <property type="match status" value="1"/>
</dbReference>